<dbReference type="EMBL" id="CAKOAT010216265">
    <property type="protein sequence ID" value="CAH8356238.1"/>
    <property type="molecule type" value="Genomic_DNA"/>
</dbReference>
<accession>A0ABC8KH46</accession>
<comment type="caution">
    <text evidence="1">The sequence shown here is derived from an EMBL/GenBank/DDBJ whole genome shotgun (WGS) entry which is preliminary data.</text>
</comment>
<reference evidence="1 2" key="1">
    <citation type="submission" date="2022-03" db="EMBL/GenBank/DDBJ databases">
        <authorList>
            <person name="Macdonald S."/>
            <person name="Ahmed S."/>
            <person name="Newling K."/>
        </authorList>
    </citation>
    <scope>NUCLEOTIDE SEQUENCE [LARGE SCALE GENOMIC DNA]</scope>
</reference>
<evidence type="ECO:0000313" key="1">
    <source>
        <dbReference type="EMBL" id="CAH8356238.1"/>
    </source>
</evidence>
<dbReference type="AlphaFoldDB" id="A0ABC8KH46"/>
<proteinExistence type="predicted"/>
<organism evidence="1 2">
    <name type="scientific">Eruca vesicaria subsp. sativa</name>
    <name type="common">Garden rocket</name>
    <name type="synonym">Eruca sativa</name>
    <dbReference type="NCBI Taxonomy" id="29727"/>
    <lineage>
        <taxon>Eukaryota</taxon>
        <taxon>Viridiplantae</taxon>
        <taxon>Streptophyta</taxon>
        <taxon>Embryophyta</taxon>
        <taxon>Tracheophyta</taxon>
        <taxon>Spermatophyta</taxon>
        <taxon>Magnoliopsida</taxon>
        <taxon>eudicotyledons</taxon>
        <taxon>Gunneridae</taxon>
        <taxon>Pentapetalae</taxon>
        <taxon>rosids</taxon>
        <taxon>malvids</taxon>
        <taxon>Brassicales</taxon>
        <taxon>Brassicaceae</taxon>
        <taxon>Brassiceae</taxon>
        <taxon>Eruca</taxon>
    </lineage>
</organism>
<gene>
    <name evidence="1" type="ORF">ERUC_LOCUS21993</name>
</gene>
<sequence length="105" mass="12273">MYQKQRVVATCRSAEIKKDAEAYGVKMKEDQVKENVSLGLVTYKKIVRRLLFAGVDYQGLFVWKDYALDMLKYQDPSPSLVNLQSLFFKEKKKEHTKKTGVFKME</sequence>
<name>A0ABC8KH46_ERUVS</name>
<evidence type="ECO:0000313" key="2">
    <source>
        <dbReference type="Proteomes" id="UP001642260"/>
    </source>
</evidence>
<protein>
    <submittedName>
        <fullName evidence="1">Uncharacterized protein</fullName>
    </submittedName>
</protein>
<keyword evidence="2" id="KW-1185">Reference proteome</keyword>
<dbReference type="Proteomes" id="UP001642260">
    <property type="component" value="Unassembled WGS sequence"/>
</dbReference>